<evidence type="ECO:0000313" key="9">
    <source>
        <dbReference type="EMBL" id="MBC3874053.1"/>
    </source>
</evidence>
<evidence type="ECO:0000256" key="5">
    <source>
        <dbReference type="ARBA" id="ARBA00022737"/>
    </source>
</evidence>
<dbReference type="InterPro" id="IPR038255">
    <property type="entry name" value="PBS_linker_sf"/>
</dbReference>
<gene>
    <name evidence="9" type="ORF">H8K55_10655</name>
</gene>
<evidence type="ECO:0000256" key="6">
    <source>
        <dbReference type="ARBA" id="ARBA00023026"/>
    </source>
</evidence>
<dbReference type="PRINTS" id="PR01488">
    <property type="entry name" value="RTXTOXINA"/>
</dbReference>
<keyword evidence="10" id="KW-1185">Reference proteome</keyword>
<evidence type="ECO:0000313" key="10">
    <source>
        <dbReference type="Proteomes" id="UP000624279"/>
    </source>
</evidence>
<dbReference type="InterPro" id="IPR050557">
    <property type="entry name" value="RTX_toxin/Mannuronan_C5-epim"/>
</dbReference>
<evidence type="ECO:0000256" key="1">
    <source>
        <dbReference type="ARBA" id="ARBA00004370"/>
    </source>
</evidence>
<evidence type="ECO:0000256" key="4">
    <source>
        <dbReference type="ARBA" id="ARBA00022656"/>
    </source>
</evidence>
<keyword evidence="4" id="KW-0800">Toxin</keyword>
<sequence>MSIYNLNHSSERELALKLVAGDTINFTESLDFIQLYEGLAHLGYMLIQYRFIGESEIHNLRFEGQSITRDSLSLLHFVRADGGLIQFSSSDALINGSAAVDLLYASVGGSNIFAGAGNDEIIGGIGNDKLYGGEGNDRLFGGSGDDGLFGDQGDDILFDDGGNNQLYGGAGKDVLTVRGTGANYLDGGDGDDTLFSSDSSDSSTEANQLLGGTGNDYLFGRATDLLFGGDGDDYLSGGTLLDGGDGDDRLDATRSIGGTHLIGGNGKDHLTGGLFDDLLQGGDGNDVILDYSGNNTVDGGSGNDFIFIDNGAHQQIEGGAGADVIITLEGDNLISGGAGADLLIGGDGMDKMDGGDDDDYFIGGISEVTRDYLSLFASNAVHSGFGNDVIDGGAGFDLALYPGPQSRYQISQVDGKLIVIDSLGEFGRDELTNVEALMFEHDTLAFGIDTTAAKLYRMYQAAFDRMPDADGLGYWMREMQVHKASLYQVASDFIGSPEFQQIYGKDLNIEQILYGFYQNILGRAPDQAGLNYWKNEIAIGSLDLAGVLINFSESPENKELTKIAIEQGIHFNYAMPYFQNDLHATDDVPIFSNLNNIILWGDASNNVLAGDVGNDRLLGGAGNDLLMGRDGNDRLDGGEGNDQLLGGNGNDNLYGGAGNDFIDGGDGIDFAYFGAIEPTLLGIENYTYSMTGGVLTVRDNSNAMNVTQLRNVERIAFPMSFQPNGVSSRPSTVIAFDVDGVAGDVYKLWHAALGHDTSISDEKHVLGYSINQADSGRSLEEIAENMLTIIESFRHPQGSVSDLQFISELYQSSFDRDADTAGLQYWLNELSSAHMTRAQVLMSFAHSPEFSAKIIGSMESGIEYVYDVTPSRPGV</sequence>
<dbReference type="EMBL" id="JACOGA010000009">
    <property type="protein sequence ID" value="MBC3874053.1"/>
    <property type="molecule type" value="Genomic_DNA"/>
</dbReference>
<dbReference type="SUPFAM" id="SSF51120">
    <property type="entry name" value="beta-Roll"/>
    <property type="match status" value="4"/>
</dbReference>
<organism evidence="9 10">
    <name type="scientific">Undibacterium flavidum</name>
    <dbReference type="NCBI Taxonomy" id="2762297"/>
    <lineage>
        <taxon>Bacteria</taxon>
        <taxon>Pseudomonadati</taxon>
        <taxon>Pseudomonadota</taxon>
        <taxon>Betaproteobacteria</taxon>
        <taxon>Burkholderiales</taxon>
        <taxon>Oxalobacteraceae</taxon>
        <taxon>Undibacterium</taxon>
    </lineage>
</organism>
<proteinExistence type="predicted"/>
<keyword evidence="5" id="KW-0677">Repeat</keyword>
<dbReference type="Proteomes" id="UP000624279">
    <property type="component" value="Unassembled WGS sequence"/>
</dbReference>
<comment type="subcellular location">
    <subcellularLocation>
        <location evidence="1">Membrane</location>
    </subcellularLocation>
    <subcellularLocation>
        <location evidence="2">Secreted</location>
    </subcellularLocation>
</comment>
<dbReference type="Gene3D" id="2.150.10.10">
    <property type="entry name" value="Serralysin-like metalloprotease, C-terminal"/>
    <property type="match status" value="5"/>
</dbReference>
<dbReference type="Gene3D" id="1.10.3130.20">
    <property type="entry name" value="Phycobilisome linker domain"/>
    <property type="match status" value="1"/>
</dbReference>
<keyword evidence="7" id="KW-0472">Membrane</keyword>
<dbReference type="InterPro" id="IPR011049">
    <property type="entry name" value="Serralysin-like_metalloprot_C"/>
</dbReference>
<keyword evidence="3" id="KW-0964">Secreted</keyword>
<dbReference type="PROSITE" id="PS00330">
    <property type="entry name" value="HEMOLYSIN_CALCIUM"/>
    <property type="match status" value="5"/>
</dbReference>
<reference evidence="9 10" key="1">
    <citation type="submission" date="2020-08" db="EMBL/GenBank/DDBJ databases">
        <title>Novel species isolated from subtropical streams in China.</title>
        <authorList>
            <person name="Lu H."/>
        </authorList>
    </citation>
    <scope>NUCLEOTIDE SEQUENCE [LARGE SCALE GENOMIC DNA]</scope>
    <source>
        <strain evidence="9 10">LX15W</strain>
    </source>
</reference>
<dbReference type="PANTHER" id="PTHR38340:SF1">
    <property type="entry name" value="S-LAYER PROTEIN"/>
    <property type="match status" value="1"/>
</dbReference>
<keyword evidence="6" id="KW-0843">Virulence</keyword>
<feature type="domain" description="DUF4214" evidence="8">
    <location>
        <begin position="791"/>
        <end position="853"/>
    </location>
</feature>
<dbReference type="PANTHER" id="PTHR38340">
    <property type="entry name" value="S-LAYER PROTEIN"/>
    <property type="match status" value="1"/>
</dbReference>
<feature type="domain" description="DUF4214" evidence="8">
    <location>
        <begin position="490"/>
        <end position="560"/>
    </location>
</feature>
<evidence type="ECO:0000259" key="8">
    <source>
        <dbReference type="Pfam" id="PF13946"/>
    </source>
</evidence>
<comment type="caution">
    <text evidence="9">The sequence shown here is derived from an EMBL/GenBank/DDBJ whole genome shotgun (WGS) entry which is preliminary data.</text>
</comment>
<dbReference type="InterPro" id="IPR018511">
    <property type="entry name" value="Hemolysin-typ_Ca-bd_CS"/>
</dbReference>
<dbReference type="InterPro" id="IPR003995">
    <property type="entry name" value="RTX_toxin_determinant-A"/>
</dbReference>
<evidence type="ECO:0000256" key="7">
    <source>
        <dbReference type="ARBA" id="ARBA00023136"/>
    </source>
</evidence>
<dbReference type="PRINTS" id="PR00313">
    <property type="entry name" value="CABNDNGRPT"/>
</dbReference>
<protein>
    <submittedName>
        <fullName evidence="9">DUF4214 domain-containing protein</fullName>
    </submittedName>
</protein>
<dbReference type="InterPro" id="IPR025282">
    <property type="entry name" value="DUF4214"/>
</dbReference>
<accession>A0ABR6YBN1</accession>
<dbReference type="Pfam" id="PF13946">
    <property type="entry name" value="DUF4214"/>
    <property type="match status" value="2"/>
</dbReference>
<evidence type="ECO:0000256" key="2">
    <source>
        <dbReference type="ARBA" id="ARBA00004613"/>
    </source>
</evidence>
<dbReference type="Pfam" id="PF00353">
    <property type="entry name" value="HemolysinCabind"/>
    <property type="match status" value="9"/>
</dbReference>
<evidence type="ECO:0000256" key="3">
    <source>
        <dbReference type="ARBA" id="ARBA00022525"/>
    </source>
</evidence>
<name>A0ABR6YBN1_9BURK</name>
<dbReference type="InterPro" id="IPR001343">
    <property type="entry name" value="Hemolysn_Ca-bd"/>
</dbReference>